<dbReference type="EMBL" id="FNRD01000004">
    <property type="protein sequence ID" value="SEA41153.1"/>
    <property type="molecule type" value="Genomic_DNA"/>
</dbReference>
<evidence type="ECO:0000313" key="2">
    <source>
        <dbReference type="EMBL" id="SEA41153.1"/>
    </source>
</evidence>
<gene>
    <name evidence="2" type="ORF">SAMN05443667_104110</name>
</gene>
<dbReference type="STRING" id="150146.SAMN05443667_104110"/>
<dbReference type="PROSITE" id="PS51257">
    <property type="entry name" value="PROKAR_LIPOPROTEIN"/>
    <property type="match status" value="1"/>
</dbReference>
<organism evidence="2 3">
    <name type="scientific">Flavobacterium gillisiae</name>
    <dbReference type="NCBI Taxonomy" id="150146"/>
    <lineage>
        <taxon>Bacteria</taxon>
        <taxon>Pseudomonadati</taxon>
        <taxon>Bacteroidota</taxon>
        <taxon>Flavobacteriia</taxon>
        <taxon>Flavobacteriales</taxon>
        <taxon>Flavobacteriaceae</taxon>
        <taxon>Flavobacterium</taxon>
    </lineage>
</organism>
<name>A0A1H4AZ00_9FLAO</name>
<dbReference type="Pfam" id="PF00144">
    <property type="entry name" value="Beta-lactamase"/>
    <property type="match status" value="1"/>
</dbReference>
<sequence>MKSKIIFLLLGIIMLAISSCDVYNTMRFGALPGQNDFSHFPQRKIDNQSPVFNFIKPDKDYKLGQLIGLTNKSLNPTNVALDTFVELHNTISFMIIRNDTILYEKYNGKYRDTSLVSSFSMVKPMVSTLIGIAVEEGKIKSINDSITDYLPEFKSKPGFDKITVKNLLEHTSGIKFSDQEFNIVSDNAEFYWGHDLRKEITALTIKTAPNKEFHYSSANTQLLALIIERVTNKPVSNYLETKIWKPLGMEAPAYWSLDKEGDDSMEKAFCCLQARTVDFAKFGRLYLNKGNWEGNQIVSKEWVEQSTHSDPSNNNRHYYNNNWGIGPLKYDSFYAVGLYGQYLYLYPEKNIQIIRFGDSSLSYNPNYWQDIFIQIIDQLGVLK</sequence>
<dbReference type="SUPFAM" id="SSF56601">
    <property type="entry name" value="beta-lactamase/transpeptidase-like"/>
    <property type="match status" value="1"/>
</dbReference>
<dbReference type="InterPro" id="IPR050789">
    <property type="entry name" value="Diverse_Enzym_Activities"/>
</dbReference>
<feature type="domain" description="Beta-lactamase-related" evidence="1">
    <location>
        <begin position="91"/>
        <end position="354"/>
    </location>
</feature>
<dbReference type="Gene3D" id="3.40.710.10">
    <property type="entry name" value="DD-peptidase/beta-lactamase superfamily"/>
    <property type="match status" value="1"/>
</dbReference>
<dbReference type="PANTHER" id="PTHR43283:SF7">
    <property type="entry name" value="BETA-LACTAMASE-RELATED DOMAIN-CONTAINING PROTEIN"/>
    <property type="match status" value="1"/>
</dbReference>
<dbReference type="OrthoDB" id="9773047at2"/>
<evidence type="ECO:0000313" key="3">
    <source>
        <dbReference type="Proteomes" id="UP000198951"/>
    </source>
</evidence>
<proteinExistence type="predicted"/>
<reference evidence="3" key="1">
    <citation type="submission" date="2016-10" db="EMBL/GenBank/DDBJ databases">
        <authorList>
            <person name="Varghese N."/>
            <person name="Submissions S."/>
        </authorList>
    </citation>
    <scope>NUCLEOTIDE SEQUENCE [LARGE SCALE GENOMIC DNA]</scope>
    <source>
        <strain evidence="3">DSM 22376</strain>
    </source>
</reference>
<dbReference type="AlphaFoldDB" id="A0A1H4AZ00"/>
<dbReference type="InterPro" id="IPR012338">
    <property type="entry name" value="Beta-lactam/transpept-like"/>
</dbReference>
<protein>
    <submittedName>
        <fullName evidence="2">CubicO group peptidase, beta-lactamase class C family</fullName>
    </submittedName>
</protein>
<dbReference type="PANTHER" id="PTHR43283">
    <property type="entry name" value="BETA-LACTAMASE-RELATED"/>
    <property type="match status" value="1"/>
</dbReference>
<keyword evidence="3" id="KW-1185">Reference proteome</keyword>
<dbReference type="InterPro" id="IPR001466">
    <property type="entry name" value="Beta-lactam-related"/>
</dbReference>
<dbReference type="Proteomes" id="UP000198951">
    <property type="component" value="Unassembled WGS sequence"/>
</dbReference>
<accession>A0A1H4AZ00</accession>
<dbReference type="RefSeq" id="WP_091087080.1">
    <property type="nucleotide sequence ID" value="NZ_FNRD01000004.1"/>
</dbReference>
<evidence type="ECO:0000259" key="1">
    <source>
        <dbReference type="Pfam" id="PF00144"/>
    </source>
</evidence>